<keyword evidence="5" id="KW-1185">Reference proteome</keyword>
<dbReference type="RefSeq" id="WP_379561778.1">
    <property type="nucleotide sequence ID" value="NZ_JBHRTB010000010.1"/>
</dbReference>
<dbReference type="InterPro" id="IPR038404">
    <property type="entry name" value="TRAP_DctP_sf"/>
</dbReference>
<comment type="caution">
    <text evidence="4">The sequence shown here is derived from an EMBL/GenBank/DDBJ whole genome shotgun (WGS) entry which is preliminary data.</text>
</comment>
<comment type="subcellular location">
    <subcellularLocation>
        <location evidence="1">Periplasm</location>
    </subcellularLocation>
</comment>
<evidence type="ECO:0000256" key="1">
    <source>
        <dbReference type="ARBA" id="ARBA00004418"/>
    </source>
</evidence>
<evidence type="ECO:0000256" key="3">
    <source>
        <dbReference type="ARBA" id="ARBA00022764"/>
    </source>
</evidence>
<name>A0ABV7GV79_9RHOB</name>
<protein>
    <submittedName>
        <fullName evidence="4">TRAP transporter substrate-binding protein DctP</fullName>
    </submittedName>
</protein>
<evidence type="ECO:0000313" key="5">
    <source>
        <dbReference type="Proteomes" id="UP001595632"/>
    </source>
</evidence>
<sequence length="310" mass="33137">MTTISPGHALAASFVEFVEDVNANGEGVLQIDIRGGVEVIPRNEQYGAVSSGVVDMFIGAAGYYHGVLPELAVIDAASAPADVMRAEGVIDALDEVMQEKTNVKLLAPFGTGYAFQFYTIDAPTITDDGDVDMSGMRVRGGPSYAAMYDALGLTRIDIPVQDIYTSLERGVIDGVGYTTLGVADSGWQDFIGYRIFPTWRQGNTILAMNAEVFNGLTEEQSTYLMDMVLKHEMLAYDLAQSLEEEDTAAMREAGVEDIMLEGPGAETILGAFANTFWEAVEADAGAEVVERFKPLIDAANEAAAAAEAEG</sequence>
<reference evidence="5" key="1">
    <citation type="journal article" date="2019" name="Int. J. Syst. Evol. Microbiol.">
        <title>The Global Catalogue of Microorganisms (GCM) 10K type strain sequencing project: providing services to taxonomists for standard genome sequencing and annotation.</title>
        <authorList>
            <consortium name="The Broad Institute Genomics Platform"/>
            <consortium name="The Broad Institute Genome Sequencing Center for Infectious Disease"/>
            <person name="Wu L."/>
            <person name="Ma J."/>
        </authorList>
    </citation>
    <scope>NUCLEOTIDE SEQUENCE [LARGE SCALE GENOMIC DNA]</scope>
    <source>
        <strain evidence="5">KCTC 52366</strain>
    </source>
</reference>
<dbReference type="PANTHER" id="PTHR33376">
    <property type="match status" value="1"/>
</dbReference>
<dbReference type="Pfam" id="PF03480">
    <property type="entry name" value="DctP"/>
    <property type="match status" value="1"/>
</dbReference>
<dbReference type="NCBIfam" id="NF037995">
    <property type="entry name" value="TRAP_S1"/>
    <property type="match status" value="1"/>
</dbReference>
<gene>
    <name evidence="4" type="primary">dctP</name>
    <name evidence="4" type="ORF">ACFOGP_22750</name>
</gene>
<dbReference type="Gene3D" id="3.40.190.170">
    <property type="entry name" value="Bacterial extracellular solute-binding protein, family 7"/>
    <property type="match status" value="1"/>
</dbReference>
<evidence type="ECO:0000313" key="4">
    <source>
        <dbReference type="EMBL" id="MFC3145559.1"/>
    </source>
</evidence>
<evidence type="ECO:0000256" key="2">
    <source>
        <dbReference type="ARBA" id="ARBA00022729"/>
    </source>
</evidence>
<dbReference type="InterPro" id="IPR018389">
    <property type="entry name" value="DctP_fam"/>
</dbReference>
<dbReference type="Proteomes" id="UP001595632">
    <property type="component" value="Unassembled WGS sequence"/>
</dbReference>
<proteinExistence type="predicted"/>
<dbReference type="PANTHER" id="PTHR33376:SF5">
    <property type="entry name" value="EXTRACYTOPLASMIC SOLUTE RECEPTOR PROTEIN"/>
    <property type="match status" value="1"/>
</dbReference>
<keyword evidence="2" id="KW-0732">Signal</keyword>
<keyword evidence="3" id="KW-0574">Periplasm</keyword>
<organism evidence="4 5">
    <name type="scientific">Psychromarinibacter halotolerans</name>
    <dbReference type="NCBI Taxonomy" id="1775175"/>
    <lineage>
        <taxon>Bacteria</taxon>
        <taxon>Pseudomonadati</taxon>
        <taxon>Pseudomonadota</taxon>
        <taxon>Alphaproteobacteria</taxon>
        <taxon>Rhodobacterales</taxon>
        <taxon>Paracoccaceae</taxon>
        <taxon>Psychromarinibacter</taxon>
    </lineage>
</organism>
<dbReference type="EMBL" id="JBHRTB010000010">
    <property type="protein sequence ID" value="MFC3145559.1"/>
    <property type="molecule type" value="Genomic_DNA"/>
</dbReference>
<accession>A0ABV7GV79</accession>